<accession>A0ABR8USZ2</accession>
<name>A0ABR8USZ2_9MICC</name>
<dbReference type="InterPro" id="IPR045596">
    <property type="entry name" value="DUF6459"/>
</dbReference>
<sequence length="81" mass="9350">MVRWLDLKEFERLQLRANLVRGRSDLRLHRNVRVLNVRVCPVSEGVYEASVAAAETARVRAVALRLELRRGLWKVTVLEIG</sequence>
<protein>
    <submittedName>
        <fullName evidence="1">Uncharacterized protein</fullName>
    </submittedName>
</protein>
<evidence type="ECO:0000313" key="1">
    <source>
        <dbReference type="EMBL" id="MBD7995376.1"/>
    </source>
</evidence>
<reference evidence="1 2" key="1">
    <citation type="submission" date="2020-08" db="EMBL/GenBank/DDBJ databases">
        <title>A Genomic Blueprint of the Chicken Gut Microbiome.</title>
        <authorList>
            <person name="Gilroy R."/>
            <person name="Ravi A."/>
            <person name="Getino M."/>
            <person name="Pursley I."/>
            <person name="Horton D.L."/>
            <person name="Alikhan N.-F."/>
            <person name="Baker D."/>
            <person name="Gharbi K."/>
            <person name="Hall N."/>
            <person name="Watson M."/>
            <person name="Adriaenssens E.M."/>
            <person name="Foster-Nyarko E."/>
            <person name="Jarju S."/>
            <person name="Secka A."/>
            <person name="Antonio M."/>
            <person name="Oren A."/>
            <person name="Chaudhuri R."/>
            <person name="La Ragione R.M."/>
            <person name="Hildebrand F."/>
            <person name="Pallen M.J."/>
        </authorList>
    </citation>
    <scope>NUCLEOTIDE SEQUENCE [LARGE SCALE GENOMIC DNA]</scope>
    <source>
        <strain evidence="1 2">Sa2CUA1</strain>
    </source>
</reference>
<organism evidence="1 2">
    <name type="scientific">Arthrobacter gallicola</name>
    <dbReference type="NCBI Taxonomy" id="2762225"/>
    <lineage>
        <taxon>Bacteria</taxon>
        <taxon>Bacillati</taxon>
        <taxon>Actinomycetota</taxon>
        <taxon>Actinomycetes</taxon>
        <taxon>Micrococcales</taxon>
        <taxon>Micrococcaceae</taxon>
        <taxon>Arthrobacter</taxon>
    </lineage>
</organism>
<keyword evidence="2" id="KW-1185">Reference proteome</keyword>
<gene>
    <name evidence="1" type="ORF">H9639_08720</name>
</gene>
<evidence type="ECO:0000313" key="2">
    <source>
        <dbReference type="Proteomes" id="UP000609874"/>
    </source>
</evidence>
<proteinExistence type="predicted"/>
<dbReference type="Pfam" id="PF20060">
    <property type="entry name" value="DUF6459"/>
    <property type="match status" value="1"/>
</dbReference>
<dbReference type="Proteomes" id="UP000609874">
    <property type="component" value="Unassembled WGS sequence"/>
</dbReference>
<dbReference type="EMBL" id="JACSQD010000003">
    <property type="protein sequence ID" value="MBD7995376.1"/>
    <property type="molecule type" value="Genomic_DNA"/>
</dbReference>
<comment type="caution">
    <text evidence="1">The sequence shown here is derived from an EMBL/GenBank/DDBJ whole genome shotgun (WGS) entry which is preliminary data.</text>
</comment>